<dbReference type="Gene3D" id="2.60.120.380">
    <property type="match status" value="1"/>
</dbReference>
<dbReference type="InterPro" id="IPR045474">
    <property type="entry name" value="GEVED"/>
</dbReference>
<dbReference type="Pfam" id="PF20009">
    <property type="entry name" value="GEVED"/>
    <property type="match status" value="1"/>
</dbReference>
<dbReference type="Proteomes" id="UP000535020">
    <property type="component" value="Unassembled WGS sequence"/>
</dbReference>
<dbReference type="InterPro" id="IPR036116">
    <property type="entry name" value="FN3_sf"/>
</dbReference>
<gene>
    <name evidence="3" type="ORF">HZF10_07790</name>
</gene>
<dbReference type="PROSITE" id="PS50853">
    <property type="entry name" value="FN3"/>
    <property type="match status" value="2"/>
</dbReference>
<reference evidence="3 4" key="1">
    <citation type="submission" date="2020-07" db="EMBL/GenBank/DDBJ databases">
        <authorList>
            <person name="Sun Q."/>
        </authorList>
    </citation>
    <scope>NUCLEOTIDE SEQUENCE [LARGE SCALE GENOMIC DNA]</scope>
    <source>
        <strain evidence="3 4">MAH-1</strain>
    </source>
</reference>
<dbReference type="Pfam" id="PF00041">
    <property type="entry name" value="fn3"/>
    <property type="match status" value="2"/>
</dbReference>
<evidence type="ECO:0000259" key="2">
    <source>
        <dbReference type="PROSITE" id="PS50853"/>
    </source>
</evidence>
<dbReference type="EMBL" id="JACBJI010000003">
    <property type="protein sequence ID" value="NYA70814.1"/>
    <property type="molecule type" value="Genomic_DNA"/>
</dbReference>
<feature type="domain" description="Fibronectin type-III" evidence="2">
    <location>
        <begin position="291"/>
        <end position="390"/>
    </location>
</feature>
<keyword evidence="1" id="KW-0732">Signal</keyword>
<dbReference type="InterPro" id="IPR003961">
    <property type="entry name" value="FN3_dom"/>
</dbReference>
<dbReference type="Pfam" id="PF23759">
    <property type="entry name" value="GBD_T9SS_assoc"/>
    <property type="match status" value="2"/>
</dbReference>
<dbReference type="RefSeq" id="WP_176005638.1">
    <property type="nucleotide sequence ID" value="NZ_JABWMI010000010.1"/>
</dbReference>
<name>A0A7Y8Y1D9_9FLAO</name>
<dbReference type="CDD" id="cd00063">
    <property type="entry name" value="FN3"/>
    <property type="match status" value="1"/>
</dbReference>
<proteinExistence type="predicted"/>
<evidence type="ECO:0000256" key="1">
    <source>
        <dbReference type="SAM" id="SignalP"/>
    </source>
</evidence>
<feature type="signal peptide" evidence="1">
    <location>
        <begin position="1"/>
        <end position="27"/>
    </location>
</feature>
<organism evidence="3 4">
    <name type="scientific">Flavobacterium agri</name>
    <dbReference type="NCBI Taxonomy" id="2743471"/>
    <lineage>
        <taxon>Bacteria</taxon>
        <taxon>Pseudomonadati</taxon>
        <taxon>Bacteroidota</taxon>
        <taxon>Flavobacteriia</taxon>
        <taxon>Flavobacteriales</taxon>
        <taxon>Flavobacteriaceae</taxon>
        <taxon>Flavobacterium</taxon>
    </lineage>
</organism>
<dbReference type="InterPro" id="IPR013783">
    <property type="entry name" value="Ig-like_fold"/>
</dbReference>
<dbReference type="SMART" id="SM00060">
    <property type="entry name" value="FN3"/>
    <property type="match status" value="3"/>
</dbReference>
<feature type="chain" id="PRO_5030637852" evidence="1">
    <location>
        <begin position="28"/>
        <end position="1528"/>
    </location>
</feature>
<dbReference type="Gene3D" id="2.60.40.10">
    <property type="entry name" value="Immunoglobulins"/>
    <property type="match status" value="2"/>
</dbReference>
<accession>A0A7Y8Y1D9</accession>
<comment type="caution">
    <text evidence="3">The sequence shown here is derived from an EMBL/GenBank/DDBJ whole genome shotgun (WGS) entry which is preliminary data.</text>
</comment>
<dbReference type="SUPFAM" id="SSF49265">
    <property type="entry name" value="Fibronectin type III"/>
    <property type="match status" value="2"/>
</dbReference>
<evidence type="ECO:0000313" key="3">
    <source>
        <dbReference type="EMBL" id="NYA70814.1"/>
    </source>
</evidence>
<protein>
    <submittedName>
        <fullName evidence="3">Fibronectin type III domain-containing protein</fullName>
    </submittedName>
</protein>
<sequence>MKNNYDFLKHFLCILFLLFQTWIFAQADVCAGTAPSLSVNTTCSTTNYTVTSAFNNDGPAPCSGTSHRDGWFQFTTDATTTNVSIIGTSNRNLGLAIYTACGAAYTACTVPAMADATLNAAVNPNTTYYLRLMRTNNLGSNNMTGTICVVKSVALSNDECSTATPLTVTTSCSYSSYTTTGATASSGIPAPGCASYSGGDVWFSATVPANGILTVDTQTGNITDSGMAFYTGSCGSLSLLSCDDDSSVNGNMSTLTATGLTPGTTVYIRVWAYNGAQSGTFGICATTLPPCSQTPSLITSTTTLTSANVSWTAASPAPASGYQYYVTTSATPPTAGTIPTGTVAAGVTSVSLTGLTANTTYYFWVRSYCTVTEYSSWVGSSFHTGHCLPSSTGTGYYVNNFSTTAGTSNITNNGSGLSTNGYGDFYPTMTVAANPASTVNFSAAMTGGTFGFNIWVDWNNDLDFDDAGEKMYSSGGYVAGATGTMTVPTIAAGDYRMRIRADFYATNPSACGSITYGEAEDYKFTVNTLPCSGNPSNLSSSAITSGTATISWTAASPAPANGYQYYVSTSSVAPTAASTPTGSTGAGVTTANLTALAPNTFYYFWVRSNCGGATGQGIWIGYAYFQTLSGPPTTTGTNICQGGSGTISATASCTALTNVGLTINGAWNAATDPIALQPLIFLDNSPTCIFDDNTANYTMYSFQVSVTGTYTFNMTPDAAYDGMGYIVVLPFTPGVCGSGTWIVGDDDGGPSSLECQMSATLNAGVTYTLISTMFSFSNITLTDTYQWQITGPTGGYLSSTASAPVEWYTASSGGSPIGTGSPFNPVGVAGSGLANTNTAGTYTYYAACSSSPSVRASADFIIRPRPTSVISGSGNSCMGTAAISIALTGTAPWNLTYTDGVTPTTITGIMTSPYTVSVSPSATAIYSVTALTDANCTAIAADMTGNASWPYKTWNGSAGTAWSNGANWTPVGVPTSSDCVVIPNVTNDPIISGTNYTGNAYNMTVLNGGYLQITSGNNLVLVDVLNVNAGGQFQIMNDASLIQVNNTANVGIVTMQRITQPVYRYDYTYWNSPMTMASNYTLGNLSPATQPDKFYSWTPFIGSGTGNWAQEGTATVMDPRKGYIVRAPQTYSTSPSVKVPYTATFTGTPNNGPINAPVSHGTLGGAITDDKWNLLGNPYPSALSAASFLNHAANATTIDGTIYFWTHNTAPSASFPDPFYYDFLINYSAADYASWNKLGGVGTMASSGGPAPNGYVAAGQSFFVKSLVPSGNATFNNAMRVSGNNSQFFRPNMDTFKLDADEQPEPDLEKHRIWLNLTASANVFCQTLVGYSQNATLDWDRGLDGLRFDDTGTGLYSIMQDKNLVIQARPIPFDVNDQVPLGFHNTGGSDFSIRIDHVDGLFTDQNIYLEDKLLDIIHNLKESPYDFTSATGRFDDRFVLRYTTEALQVNDAEQLQLMAFIDDEQLLVQSSKTVSKVVVYDITGKLLRTFLPISDEFPLRWDFFYSEGIYLAKIYFPDGTVVNRKLTN</sequence>
<feature type="domain" description="Fibronectin type-III" evidence="2">
    <location>
        <begin position="534"/>
        <end position="630"/>
    </location>
</feature>
<keyword evidence="4" id="KW-1185">Reference proteome</keyword>
<dbReference type="InterPro" id="IPR056600">
    <property type="entry name" value="GBD_T9SS_assoc"/>
</dbReference>
<evidence type="ECO:0000313" key="4">
    <source>
        <dbReference type="Proteomes" id="UP000535020"/>
    </source>
</evidence>